<evidence type="ECO:0000256" key="8">
    <source>
        <dbReference type="ARBA" id="ARBA00022741"/>
    </source>
</evidence>
<dbReference type="Pfam" id="PF16209">
    <property type="entry name" value="PhoLip_ATPase_N"/>
    <property type="match status" value="1"/>
</dbReference>
<feature type="domain" description="P-type ATPase C-terminal" evidence="23">
    <location>
        <begin position="848"/>
        <end position="1092"/>
    </location>
</feature>
<feature type="binding site" evidence="18">
    <location>
        <position position="795"/>
    </location>
    <ligand>
        <name>ATP</name>
        <dbReference type="ChEBI" id="CHEBI:30616"/>
    </ligand>
</feature>
<evidence type="ECO:0000259" key="21">
    <source>
        <dbReference type="Pfam" id="PF00122"/>
    </source>
</evidence>
<dbReference type="Gene3D" id="3.40.1110.10">
    <property type="entry name" value="Calcium-transporting ATPase, cytoplasmic domain N"/>
    <property type="match status" value="1"/>
</dbReference>
<comment type="cofactor">
    <cofactor evidence="1 19">
        <name>Mg(2+)</name>
        <dbReference type="ChEBI" id="CHEBI:18420"/>
    </cofactor>
</comment>
<dbReference type="SUPFAM" id="SSF81665">
    <property type="entry name" value="Calcium ATPase, transmembrane domain M"/>
    <property type="match status" value="1"/>
</dbReference>
<dbReference type="SFLD" id="SFLDG00002">
    <property type="entry name" value="C1.7:_P-type_atpase_like"/>
    <property type="match status" value="1"/>
</dbReference>
<dbReference type="GO" id="GO:0140326">
    <property type="term" value="F:ATPase-coupled intramembrane lipid transporter activity"/>
    <property type="evidence" value="ECO:0007669"/>
    <property type="project" value="UniProtKB-EC"/>
</dbReference>
<keyword evidence="11 20" id="KW-1278">Translocase</keyword>
<keyword evidence="10 19" id="KW-0460">Magnesium</keyword>
<dbReference type="HOGENOM" id="CLU_000846_3_1_1"/>
<dbReference type="GO" id="GO:0045332">
    <property type="term" value="P:phospholipid translocation"/>
    <property type="evidence" value="ECO:0007669"/>
    <property type="project" value="TreeGrafter"/>
</dbReference>
<dbReference type="CDD" id="cd07541">
    <property type="entry name" value="P-type_ATPase_APLT_Neo1-like"/>
    <property type="match status" value="1"/>
</dbReference>
<dbReference type="GO" id="GO:0016887">
    <property type="term" value="F:ATP hydrolysis activity"/>
    <property type="evidence" value="ECO:0007669"/>
    <property type="project" value="InterPro"/>
</dbReference>
<evidence type="ECO:0000256" key="9">
    <source>
        <dbReference type="ARBA" id="ARBA00022840"/>
    </source>
</evidence>
<evidence type="ECO:0000256" key="1">
    <source>
        <dbReference type="ARBA" id="ARBA00001946"/>
    </source>
</evidence>
<dbReference type="EC" id="7.6.2.1" evidence="20"/>
<comment type="subcellular location">
    <subcellularLocation>
        <location evidence="3">Golgi apparatus membrane</location>
        <topology evidence="3">Multi-pass membrane protein</topology>
    </subcellularLocation>
    <subcellularLocation>
        <location evidence="2">Golgi apparatus</location>
        <location evidence="2">trans-Golgi network membrane</location>
    </subcellularLocation>
    <subcellularLocation>
        <location evidence="20">Membrane</location>
        <topology evidence="20">Multi-pass membrane protein</topology>
    </subcellularLocation>
</comment>
<dbReference type="InterPro" id="IPR023299">
    <property type="entry name" value="ATPase_P-typ_cyto_dom_N"/>
</dbReference>
<feature type="transmembrane region" description="Helical" evidence="20">
    <location>
        <begin position="882"/>
        <end position="902"/>
    </location>
</feature>
<dbReference type="NCBIfam" id="TIGR01652">
    <property type="entry name" value="ATPase-Plipid"/>
    <property type="match status" value="1"/>
</dbReference>
<dbReference type="RefSeq" id="XP_009045585.1">
    <property type="nucleotide sequence ID" value="XM_009047337.1"/>
</dbReference>
<sequence length="1100" mass="124924">VEASDDYLDEIPLMCGGSTIEMDENDQLMRERKNRYGRHKGIGYFLSEGWWDMCGSCWKKMFGCCCGEKEYRDRTIYIGLATGHQHKYTKNVVRNQKYSVITFIPKVLFEQFKFFLNLYFLVMATSQFIPAIRIGYLYTYWGPLCFVLFVTMCREAMDDYRRYRRDKEANSQIYKKLTRDGVVNVPSSNIKVGDLIIVEKNQRVPADMVLIRTTEKDGGCFIRTDQLDGETDWKLRLAVSTTQRLQTNADILDICGNIYAEKPQKAIHSFIGTFSRTDGTPCEDSLSIENTLWANTVVASGTALGAVIYTGRETRSVMNTSKPQSKTGLLDLEINTLTKLLFFAVIILSIVMMILKGFNGPWYRYLFRFILLFSYIIPISLRVNLDMGKAVYSWMIQRDKLIPGTTVRSSTIPEELGRITYLLSDKTGTLTQNEMVFKKLHLGTVAYTAETMDEVSAHLRTVYNQQQSGGGTTPTRQSGPVRRTVVTKVYEAVKAIALCHNVTPVYEDVEDGGDRSHETEADQQIQQKVTYQASSPDEVALVAWTEDVNLTLVKRDLSSITLRNPLGALMKYQILQVFPFTSESKRMGIIVKEEESGEILFYMKGADVVMQQIVQYNDWLEEECGNMAREGLRTLVVAKKVLTEEQYQDFESRYHQAKMSIQDRNVKMQAVIESLERDLELLCLTGVEDKLQDGVRPTLELLKNAGIKVWMLTGDKMETATCIAKSSKLVSRTQDIYTFNKVTDRTEAHLELNALRRKNDAALIIMGDSLQICLKYYEHEFVELACQCPAVVVCRCSPTQKAEIVKLLRVHTGKRTSAIGDGGNDVSMIQAANAGIGIVGKEGKQASLAADFSITQFSHIGRLLMVHGRNSYKRSASLSQFVIHRGLIITVMQAVFVSVFYFASIALFPGFLMIGYATIYTMYPVFSLVLDKDVSAAIAMTYPELYKELTKVQILPGTNRLVTERLTKGRSLSFKTFFMWVLISIYQGGIIMYGALLLFEEEFIHVVSITFTSLILTELLMVALTIRTWHYLMIVAEIFSLGIYIASLYVLKDYFDTKFLQTWDFVWKVLVITSVSCIPLYVLKYLRKKFSPPVYSKLAP</sequence>
<evidence type="ECO:0000256" key="20">
    <source>
        <dbReference type="RuleBase" id="RU362033"/>
    </source>
</evidence>
<feature type="transmembrane region" description="Helical" evidence="20">
    <location>
        <begin position="1003"/>
        <end position="1024"/>
    </location>
</feature>
<dbReference type="PRINTS" id="PR00119">
    <property type="entry name" value="CATATPASE"/>
</dbReference>
<dbReference type="InterPro" id="IPR059000">
    <property type="entry name" value="ATPase_P-type_domA"/>
</dbReference>
<feature type="binding site" evidence="18">
    <location>
        <position position="825"/>
    </location>
    <ligand>
        <name>ATP</name>
        <dbReference type="ChEBI" id="CHEBI:30616"/>
    </ligand>
</feature>
<dbReference type="GO" id="GO:0000287">
    <property type="term" value="F:magnesium ion binding"/>
    <property type="evidence" value="ECO:0007669"/>
    <property type="project" value="UniProtKB-UniRule"/>
</dbReference>
<feature type="binding site" evidence="18">
    <location>
        <position position="713"/>
    </location>
    <ligand>
        <name>ATP</name>
        <dbReference type="ChEBI" id="CHEBI:30616"/>
    </ligand>
</feature>
<dbReference type="PANTHER" id="PTHR24092:SF5">
    <property type="entry name" value="PHOSPHOLIPID-TRANSPORTING ATPASE"/>
    <property type="match status" value="1"/>
</dbReference>
<evidence type="ECO:0000256" key="17">
    <source>
        <dbReference type="PIRSR" id="PIRSR606539-1"/>
    </source>
</evidence>
<evidence type="ECO:0000256" key="3">
    <source>
        <dbReference type="ARBA" id="ARBA00004653"/>
    </source>
</evidence>
<organism evidence="24 25">
    <name type="scientific">Lottia gigantea</name>
    <name type="common">Giant owl limpet</name>
    <dbReference type="NCBI Taxonomy" id="225164"/>
    <lineage>
        <taxon>Eukaryota</taxon>
        <taxon>Metazoa</taxon>
        <taxon>Spiralia</taxon>
        <taxon>Lophotrochozoa</taxon>
        <taxon>Mollusca</taxon>
        <taxon>Gastropoda</taxon>
        <taxon>Patellogastropoda</taxon>
        <taxon>Lottioidea</taxon>
        <taxon>Lottiidae</taxon>
        <taxon>Lottia</taxon>
    </lineage>
</organism>
<dbReference type="Gene3D" id="3.40.50.1000">
    <property type="entry name" value="HAD superfamily/HAD-like"/>
    <property type="match status" value="1"/>
</dbReference>
<dbReference type="OMA" id="IAITTWH"/>
<feature type="transmembrane region" description="Helical" evidence="20">
    <location>
        <begin position="365"/>
        <end position="385"/>
    </location>
</feature>
<keyword evidence="14" id="KW-0445">Lipid transport</keyword>
<dbReference type="InterPro" id="IPR008250">
    <property type="entry name" value="ATPase_P-typ_transduc_dom_A_sf"/>
</dbReference>
<dbReference type="InterPro" id="IPR001757">
    <property type="entry name" value="P_typ_ATPase"/>
</dbReference>
<dbReference type="SUPFAM" id="SSF81660">
    <property type="entry name" value="Metal cation-transporting ATPase, ATP-binding domain N"/>
    <property type="match status" value="1"/>
</dbReference>
<dbReference type="KEGG" id="lgi:LOTGIDRAFT_136856"/>
<feature type="binding site" evidence="18">
    <location>
        <position position="538"/>
    </location>
    <ligand>
        <name>ATP</name>
        <dbReference type="ChEBI" id="CHEBI:30616"/>
    </ligand>
</feature>
<feature type="binding site" evidence="19">
    <location>
        <position position="427"/>
    </location>
    <ligand>
        <name>Mg(2+)</name>
        <dbReference type="ChEBI" id="CHEBI:18420"/>
    </ligand>
</feature>
<dbReference type="Pfam" id="PF00122">
    <property type="entry name" value="E1-E2_ATPase"/>
    <property type="match status" value="1"/>
</dbReference>
<evidence type="ECO:0000256" key="19">
    <source>
        <dbReference type="PIRSR" id="PIRSR606539-3"/>
    </source>
</evidence>
<feature type="binding site" evidence="18">
    <location>
        <position position="425"/>
    </location>
    <ligand>
        <name>ATP</name>
        <dbReference type="ChEBI" id="CHEBI:30616"/>
    </ligand>
</feature>
<feature type="binding site" evidence="18">
    <location>
        <position position="824"/>
    </location>
    <ligand>
        <name>ATP</name>
        <dbReference type="ChEBI" id="CHEBI:30616"/>
    </ligand>
</feature>
<evidence type="ECO:0000256" key="16">
    <source>
        <dbReference type="ARBA" id="ARBA00034036"/>
    </source>
</evidence>
<evidence type="ECO:0000256" key="5">
    <source>
        <dbReference type="ARBA" id="ARBA00022448"/>
    </source>
</evidence>
<gene>
    <name evidence="24" type="ORF">LOTGIDRAFT_136856</name>
</gene>
<feature type="domain" description="P-type ATPase A" evidence="21">
    <location>
        <begin position="176"/>
        <end position="315"/>
    </location>
</feature>
<evidence type="ECO:0000256" key="7">
    <source>
        <dbReference type="ARBA" id="ARBA00022723"/>
    </source>
</evidence>
<protein>
    <recommendedName>
        <fullName evidence="20">Phospholipid-transporting ATPase</fullName>
        <ecNumber evidence="20">7.6.2.1</ecNumber>
    </recommendedName>
</protein>
<feature type="binding site" evidence="19">
    <location>
        <position position="425"/>
    </location>
    <ligand>
        <name>Mg(2+)</name>
        <dbReference type="ChEBI" id="CHEBI:18420"/>
    </ligand>
</feature>
<evidence type="ECO:0000259" key="23">
    <source>
        <dbReference type="Pfam" id="PF16212"/>
    </source>
</evidence>
<evidence type="ECO:0000256" key="13">
    <source>
        <dbReference type="ARBA" id="ARBA00023034"/>
    </source>
</evidence>
<dbReference type="EMBL" id="KB199906">
    <property type="protein sequence ID" value="ESP03728.1"/>
    <property type="molecule type" value="Genomic_DNA"/>
</dbReference>
<evidence type="ECO:0000256" key="15">
    <source>
        <dbReference type="ARBA" id="ARBA00023136"/>
    </source>
</evidence>
<comment type="catalytic activity">
    <reaction evidence="16 20">
        <text>ATP + H2O + phospholipidSide 1 = ADP + phosphate + phospholipidSide 2.</text>
        <dbReference type="EC" id="7.6.2.1"/>
    </reaction>
</comment>
<feature type="binding site" evidence="18">
    <location>
        <position position="714"/>
    </location>
    <ligand>
        <name>ATP</name>
        <dbReference type="ChEBI" id="CHEBI:30616"/>
    </ligand>
</feature>
<feature type="binding site" evidence="18">
    <location>
        <position position="801"/>
    </location>
    <ligand>
        <name>ATP</name>
        <dbReference type="ChEBI" id="CHEBI:30616"/>
    </ligand>
</feature>
<evidence type="ECO:0000256" key="4">
    <source>
        <dbReference type="ARBA" id="ARBA00008109"/>
    </source>
</evidence>
<dbReference type="InterPro" id="IPR036412">
    <property type="entry name" value="HAD-like_sf"/>
</dbReference>
<dbReference type="SUPFAM" id="SSF56784">
    <property type="entry name" value="HAD-like"/>
    <property type="match status" value="1"/>
</dbReference>
<dbReference type="GO" id="GO:0005886">
    <property type="term" value="C:plasma membrane"/>
    <property type="evidence" value="ECO:0007669"/>
    <property type="project" value="TreeGrafter"/>
</dbReference>
<dbReference type="InterPro" id="IPR032631">
    <property type="entry name" value="P-type_ATPase_N"/>
</dbReference>
<evidence type="ECO:0000256" key="18">
    <source>
        <dbReference type="PIRSR" id="PIRSR606539-2"/>
    </source>
</evidence>
<dbReference type="SFLD" id="SFLDS00003">
    <property type="entry name" value="Haloacid_Dehalogenase"/>
    <property type="match status" value="1"/>
</dbReference>
<dbReference type="PANTHER" id="PTHR24092">
    <property type="entry name" value="PROBABLE PHOSPHOLIPID-TRANSPORTING ATPASE"/>
    <property type="match status" value="1"/>
</dbReference>
<dbReference type="InterPro" id="IPR018303">
    <property type="entry name" value="ATPase_P-typ_P_site"/>
</dbReference>
<feature type="binding site" evidence="19">
    <location>
        <position position="821"/>
    </location>
    <ligand>
        <name>Mg(2+)</name>
        <dbReference type="ChEBI" id="CHEBI:18420"/>
    </ligand>
</feature>
<feature type="binding site" evidence="18">
    <location>
        <position position="427"/>
    </location>
    <ligand>
        <name>ATP</name>
        <dbReference type="ChEBI" id="CHEBI:30616"/>
    </ligand>
</feature>
<keyword evidence="8 18" id="KW-0547">Nucleotide-binding</keyword>
<feature type="binding site" evidence="18">
    <location>
        <position position="604"/>
    </location>
    <ligand>
        <name>ATP</name>
        <dbReference type="ChEBI" id="CHEBI:30616"/>
    </ligand>
</feature>
<dbReference type="OrthoDB" id="377733at2759"/>
<feature type="transmembrane region" description="Helical" evidence="20">
    <location>
        <begin position="977"/>
        <end position="997"/>
    </location>
</feature>
<name>V4B0M8_LOTGI</name>
<feature type="domain" description="P-type ATPase N-terminal" evidence="22">
    <location>
        <begin position="85"/>
        <end position="141"/>
    </location>
</feature>
<dbReference type="AlphaFoldDB" id="V4B0M8"/>
<dbReference type="NCBIfam" id="TIGR01494">
    <property type="entry name" value="ATPase_P-type"/>
    <property type="match status" value="3"/>
</dbReference>
<keyword evidence="12 20" id="KW-1133">Transmembrane helix</keyword>
<dbReference type="GO" id="GO:0005524">
    <property type="term" value="F:ATP binding"/>
    <property type="evidence" value="ECO:0007669"/>
    <property type="project" value="UniProtKB-UniRule"/>
</dbReference>
<feature type="transmembrane region" description="Helical" evidence="20">
    <location>
        <begin position="1031"/>
        <end position="1050"/>
    </location>
</feature>
<accession>V4B0M8</accession>
<dbReference type="InterPro" id="IPR023214">
    <property type="entry name" value="HAD_sf"/>
</dbReference>
<keyword evidence="9 18" id="KW-0067">ATP-binding</keyword>
<dbReference type="GO" id="GO:0005802">
    <property type="term" value="C:trans-Golgi network"/>
    <property type="evidence" value="ECO:0007669"/>
    <property type="project" value="TreeGrafter"/>
</dbReference>
<dbReference type="InterPro" id="IPR023298">
    <property type="entry name" value="ATPase_P-typ_TM_dom_sf"/>
</dbReference>
<evidence type="ECO:0000256" key="2">
    <source>
        <dbReference type="ARBA" id="ARBA00004198"/>
    </source>
</evidence>
<dbReference type="SFLD" id="SFLDF00027">
    <property type="entry name" value="p-type_atpase"/>
    <property type="match status" value="1"/>
</dbReference>
<dbReference type="FunFam" id="3.40.50.1000:FF:000009">
    <property type="entry name" value="Phospholipid-transporting ATPase"/>
    <property type="match status" value="1"/>
</dbReference>
<feature type="transmembrane region" description="Helical" evidence="20">
    <location>
        <begin position="138"/>
        <end position="157"/>
    </location>
</feature>
<keyword evidence="13" id="KW-0333">Golgi apparatus</keyword>
<keyword evidence="25" id="KW-1185">Reference proteome</keyword>
<keyword evidence="6 20" id="KW-0812">Transmembrane</keyword>
<comment type="similarity">
    <text evidence="4 20">Belongs to the cation transport ATPase (P-type) (TC 3.A.3) family. Type IV subfamily.</text>
</comment>
<feature type="transmembrane region" description="Helical" evidence="20">
    <location>
        <begin position="1065"/>
        <end position="1083"/>
    </location>
</feature>
<dbReference type="InterPro" id="IPR044492">
    <property type="entry name" value="P_typ_ATPase_HD_dom"/>
</dbReference>
<evidence type="ECO:0000259" key="22">
    <source>
        <dbReference type="Pfam" id="PF16209"/>
    </source>
</evidence>
<evidence type="ECO:0000256" key="6">
    <source>
        <dbReference type="ARBA" id="ARBA00022692"/>
    </source>
</evidence>
<reference evidence="24 25" key="1">
    <citation type="journal article" date="2013" name="Nature">
        <title>Insights into bilaterian evolution from three spiralian genomes.</title>
        <authorList>
            <person name="Simakov O."/>
            <person name="Marletaz F."/>
            <person name="Cho S.J."/>
            <person name="Edsinger-Gonzales E."/>
            <person name="Havlak P."/>
            <person name="Hellsten U."/>
            <person name="Kuo D.H."/>
            <person name="Larsson T."/>
            <person name="Lv J."/>
            <person name="Arendt D."/>
            <person name="Savage R."/>
            <person name="Osoegawa K."/>
            <person name="de Jong P."/>
            <person name="Grimwood J."/>
            <person name="Chapman J.A."/>
            <person name="Shapiro H."/>
            <person name="Aerts A."/>
            <person name="Otillar R.P."/>
            <person name="Terry A.Y."/>
            <person name="Boore J.L."/>
            <person name="Grigoriev I.V."/>
            <person name="Lindberg D.R."/>
            <person name="Seaver E.C."/>
            <person name="Weisblat D.A."/>
            <person name="Putnam N.H."/>
            <person name="Rokhsar D.S."/>
        </authorList>
    </citation>
    <scope>NUCLEOTIDE SEQUENCE [LARGE SCALE GENOMIC DNA]</scope>
</reference>
<dbReference type="SUPFAM" id="SSF81653">
    <property type="entry name" value="Calcium ATPase, transduction domain A"/>
    <property type="match status" value="1"/>
</dbReference>
<evidence type="ECO:0000256" key="12">
    <source>
        <dbReference type="ARBA" id="ARBA00022989"/>
    </source>
</evidence>
<feature type="binding site" evidence="18">
    <location>
        <position position="426"/>
    </location>
    <ligand>
        <name>ATP</name>
        <dbReference type="ChEBI" id="CHEBI:30616"/>
    </ligand>
</feature>
<dbReference type="FunFam" id="3.40.1110.10:FF:000008">
    <property type="entry name" value="Phospholipid-transporting ATPase"/>
    <property type="match status" value="1"/>
</dbReference>
<feature type="binding site" evidence="18">
    <location>
        <position position="715"/>
    </location>
    <ligand>
        <name>ATP</name>
        <dbReference type="ChEBI" id="CHEBI:30616"/>
    </ligand>
</feature>
<dbReference type="STRING" id="225164.V4B0M8"/>
<feature type="binding site" evidence="18">
    <location>
        <position position="633"/>
    </location>
    <ligand>
        <name>ATP</name>
        <dbReference type="ChEBI" id="CHEBI:30616"/>
    </ligand>
</feature>
<keyword evidence="7 19" id="KW-0479">Metal-binding</keyword>
<dbReference type="Pfam" id="PF13246">
    <property type="entry name" value="Cation_ATPase"/>
    <property type="match status" value="1"/>
</dbReference>
<evidence type="ECO:0000256" key="14">
    <source>
        <dbReference type="ARBA" id="ARBA00023055"/>
    </source>
</evidence>
<dbReference type="GeneID" id="20233849"/>
<keyword evidence="15 20" id="KW-0472">Membrane</keyword>
<feature type="binding site" evidence="18">
    <location>
        <position position="580"/>
    </location>
    <ligand>
        <name>ATP</name>
        <dbReference type="ChEBI" id="CHEBI:30616"/>
    </ligand>
</feature>
<dbReference type="Gene3D" id="2.70.150.10">
    <property type="entry name" value="Calcium-transporting ATPase, cytoplasmic transduction domain A"/>
    <property type="match status" value="1"/>
</dbReference>
<keyword evidence="5" id="KW-0813">Transport</keyword>
<evidence type="ECO:0000313" key="25">
    <source>
        <dbReference type="Proteomes" id="UP000030746"/>
    </source>
</evidence>
<dbReference type="InterPro" id="IPR032630">
    <property type="entry name" value="P_typ_ATPase_c"/>
</dbReference>
<feature type="binding site" evidence="19">
    <location>
        <position position="825"/>
    </location>
    <ligand>
        <name>Mg(2+)</name>
        <dbReference type="ChEBI" id="CHEBI:18420"/>
    </ligand>
</feature>
<feature type="active site" description="4-aspartylphosphate intermediate" evidence="17">
    <location>
        <position position="425"/>
    </location>
</feature>
<feature type="transmembrane region" description="Helical" evidence="20">
    <location>
        <begin position="908"/>
        <end position="930"/>
    </location>
</feature>
<dbReference type="InterPro" id="IPR006539">
    <property type="entry name" value="P-type_ATPase_IV"/>
</dbReference>
<proteinExistence type="inferred from homology"/>
<dbReference type="PROSITE" id="PS00154">
    <property type="entry name" value="ATPASE_E1_E2"/>
    <property type="match status" value="1"/>
</dbReference>
<feature type="transmembrane region" description="Helical" evidence="20">
    <location>
        <begin position="340"/>
        <end position="359"/>
    </location>
</feature>
<dbReference type="Proteomes" id="UP000030746">
    <property type="component" value="Unassembled WGS sequence"/>
</dbReference>
<dbReference type="GO" id="GO:0006897">
    <property type="term" value="P:endocytosis"/>
    <property type="evidence" value="ECO:0007669"/>
    <property type="project" value="TreeGrafter"/>
</dbReference>
<evidence type="ECO:0000313" key="24">
    <source>
        <dbReference type="EMBL" id="ESP03728.1"/>
    </source>
</evidence>
<dbReference type="GO" id="GO:0000139">
    <property type="term" value="C:Golgi membrane"/>
    <property type="evidence" value="ECO:0007669"/>
    <property type="project" value="UniProtKB-SubCell"/>
</dbReference>
<feature type="non-terminal residue" evidence="24">
    <location>
        <position position="1"/>
    </location>
</feature>
<dbReference type="GO" id="GO:0006890">
    <property type="term" value="P:retrograde vesicle-mediated transport, Golgi to endoplasmic reticulum"/>
    <property type="evidence" value="ECO:0007669"/>
    <property type="project" value="TreeGrafter"/>
</dbReference>
<evidence type="ECO:0000256" key="11">
    <source>
        <dbReference type="ARBA" id="ARBA00022967"/>
    </source>
</evidence>
<dbReference type="GO" id="GO:0005768">
    <property type="term" value="C:endosome"/>
    <property type="evidence" value="ECO:0007669"/>
    <property type="project" value="TreeGrafter"/>
</dbReference>
<dbReference type="Pfam" id="PF16212">
    <property type="entry name" value="PhoLip_ATPase_C"/>
    <property type="match status" value="1"/>
</dbReference>
<dbReference type="CTD" id="20233849"/>
<evidence type="ECO:0000256" key="10">
    <source>
        <dbReference type="ARBA" id="ARBA00022842"/>
    </source>
</evidence>